<dbReference type="InterPro" id="IPR052055">
    <property type="entry name" value="Hepadnavirus_pol/RT"/>
</dbReference>
<organism evidence="3 4">
    <name type="scientific">Symbiodinium microadriaticum</name>
    <name type="common">Dinoflagellate</name>
    <name type="synonym">Zooxanthella microadriatica</name>
    <dbReference type="NCBI Taxonomy" id="2951"/>
    <lineage>
        <taxon>Eukaryota</taxon>
        <taxon>Sar</taxon>
        <taxon>Alveolata</taxon>
        <taxon>Dinophyceae</taxon>
        <taxon>Suessiales</taxon>
        <taxon>Symbiodiniaceae</taxon>
        <taxon>Symbiodinium</taxon>
    </lineage>
</organism>
<feature type="signal peptide" evidence="2">
    <location>
        <begin position="1"/>
        <end position="15"/>
    </location>
</feature>
<name>A0A1Q9CHA5_SYMMI</name>
<protein>
    <submittedName>
        <fullName evidence="3">Uncharacterized protein</fullName>
    </submittedName>
</protein>
<accession>A0A1Q9CHA5</accession>
<keyword evidence="2" id="KW-0732">Signal</keyword>
<dbReference type="AlphaFoldDB" id="A0A1Q9CHA5"/>
<dbReference type="PANTHER" id="PTHR33050:SF7">
    <property type="entry name" value="RIBONUCLEASE H"/>
    <property type="match status" value="1"/>
</dbReference>
<dbReference type="Proteomes" id="UP000186817">
    <property type="component" value="Unassembled WGS sequence"/>
</dbReference>
<dbReference type="PANTHER" id="PTHR33050">
    <property type="entry name" value="REVERSE TRANSCRIPTASE DOMAIN-CONTAINING PROTEIN"/>
    <property type="match status" value="1"/>
</dbReference>
<evidence type="ECO:0000256" key="1">
    <source>
        <dbReference type="SAM" id="MobiDB-lite"/>
    </source>
</evidence>
<feature type="compositionally biased region" description="Basic residues" evidence="1">
    <location>
        <begin position="715"/>
        <end position="725"/>
    </location>
</feature>
<keyword evidence="4" id="KW-1185">Reference proteome</keyword>
<feature type="chain" id="PRO_5012277120" evidence="2">
    <location>
        <begin position="16"/>
        <end position="962"/>
    </location>
</feature>
<dbReference type="EMBL" id="LSRX01001207">
    <property type="protein sequence ID" value="OLP82300.1"/>
    <property type="molecule type" value="Genomic_DNA"/>
</dbReference>
<reference evidence="3 4" key="1">
    <citation type="submission" date="2016-02" db="EMBL/GenBank/DDBJ databases">
        <title>Genome analysis of coral dinoflagellate symbionts highlights evolutionary adaptations to a symbiotic lifestyle.</title>
        <authorList>
            <person name="Aranda M."/>
            <person name="Li Y."/>
            <person name="Liew Y.J."/>
            <person name="Baumgarten S."/>
            <person name="Simakov O."/>
            <person name="Wilson M."/>
            <person name="Piel J."/>
            <person name="Ashoor H."/>
            <person name="Bougouffa S."/>
            <person name="Bajic V.B."/>
            <person name="Ryu T."/>
            <person name="Ravasi T."/>
            <person name="Bayer T."/>
            <person name="Micklem G."/>
            <person name="Kim H."/>
            <person name="Bhak J."/>
            <person name="Lajeunesse T.C."/>
            <person name="Voolstra C.R."/>
        </authorList>
    </citation>
    <scope>NUCLEOTIDE SEQUENCE [LARGE SCALE GENOMIC DNA]</scope>
    <source>
        <strain evidence="3 4">CCMP2467</strain>
    </source>
</reference>
<gene>
    <name evidence="3" type="ORF">AK812_SmicGene37056</name>
</gene>
<evidence type="ECO:0000313" key="3">
    <source>
        <dbReference type="EMBL" id="OLP82300.1"/>
    </source>
</evidence>
<feature type="compositionally biased region" description="Low complexity" evidence="1">
    <location>
        <begin position="630"/>
        <end position="645"/>
    </location>
</feature>
<evidence type="ECO:0000256" key="2">
    <source>
        <dbReference type="SAM" id="SignalP"/>
    </source>
</evidence>
<sequence>MKLAAAFALATGALAQSCTDLVPGWEDNDGQNCSTYVNQQICTPTGGYGPGMINPAIGFEGEGWTVAIGQQGASAVCCGCGAGVCKDKDWVDSRGYSCYVYEKEGVCSNGVTTSDVSAYAVDNVSAADACCSCGGGCQSNESWRDTLGNNCSAYFWSGWCSWTGGLGPGWNSSWGSLEDYAVNNISAWDACCECDRCPREVIWADQADVDNYAALGCLRMHRLSHDRSEGIVLESAESHPGQDKAGRRVHHYVYVDNLGILSVNKDTVEQGLVEVEKIFEQRHLVLHPGIISTGSTKALGCDLRGDLLASRITPERYHRLYQAICAVLQRKRISGRLLEVIIGQATFAGLMCRPTLSVFNTVYRYINSCCYKPCVLWESARQELKAFKGLMIFLHADWTRPWNPYVTATDSSLQGFGIVSSFWRREEVAQVGRTLERSRFRKLGSHSARDSALQAAGFTKDEITNAWKVGEIDSDTLLHQHGWELEKSFAEVPGHLLKADRWKPCLWGRWSREAGILELEVRALVKGLRRVALSTFGSHVGQLILCDNMSVVLAFDRSRARNFKLLLQIRRFTAYCLARNIMCTVRWVPSELNSADEPSRLHSDEASKGLAHVIPAIKWAATRADPEAAGATAIEAEADSSPSPSKTVSGSQKCFKDASPRGSQSPRVPADPGDNSPFQLGGRATTRGVTGGSEGKERARDESPSGSTSATVSERRKKKTALLQRHAKRRAILTVNHHFEEGGEERCGSDHLEAVPGRATGVLELCAPTVPIALSQRFSIDQYPEFGRMGRRMALFLLMALSSYARTWSLLLKPEEEGETVDPGQPVLLAKASPPFYRNKCQGKYVMDLFSGLVVAGGRGSTIQGVRRGLFDPDDLHRMRLTCCGNSQEAFPGRSSLSLSLLGCALLSPTALLIPKLASSVSELCTAKSQHAVSAIELKLCEGFRSSLLQSASSARRNPSMP</sequence>
<dbReference type="PROSITE" id="PS51257">
    <property type="entry name" value="PROKAR_LIPOPROTEIN"/>
    <property type="match status" value="1"/>
</dbReference>
<feature type="compositionally biased region" description="Basic and acidic residues" evidence="1">
    <location>
        <begin position="694"/>
        <end position="703"/>
    </location>
</feature>
<evidence type="ECO:0000313" key="4">
    <source>
        <dbReference type="Proteomes" id="UP000186817"/>
    </source>
</evidence>
<dbReference type="OrthoDB" id="415553at2759"/>
<proteinExistence type="predicted"/>
<feature type="region of interest" description="Disordered" evidence="1">
    <location>
        <begin position="630"/>
        <end position="725"/>
    </location>
</feature>
<comment type="caution">
    <text evidence="3">The sequence shown here is derived from an EMBL/GenBank/DDBJ whole genome shotgun (WGS) entry which is preliminary data.</text>
</comment>